<keyword evidence="4" id="KW-1185">Reference proteome</keyword>
<protein>
    <recommendedName>
        <fullName evidence="5">Haemolysin activator HlyB C-terminal domain-containing protein</fullName>
    </recommendedName>
</protein>
<dbReference type="EMBL" id="CP130613">
    <property type="protein sequence ID" value="WKW15695.1"/>
    <property type="molecule type" value="Genomic_DNA"/>
</dbReference>
<accession>A0AA49JVS4</accession>
<reference evidence="3" key="1">
    <citation type="submission" date="2023-07" db="EMBL/GenBank/DDBJ databases">
        <authorList>
            <person name="Haufschild T."/>
            <person name="Kallscheuer N."/>
            <person name="Hammer J."/>
            <person name="Kohn T."/>
            <person name="Kabuu M."/>
            <person name="Jogler M."/>
            <person name="Wohfarth N."/>
            <person name="Heuer A."/>
            <person name="Rohde M."/>
            <person name="van Teeseling M.C.F."/>
            <person name="Jogler C."/>
        </authorList>
    </citation>
    <scope>NUCLEOTIDE SEQUENCE</scope>
    <source>
        <strain evidence="2">Strain 138</strain>
        <strain evidence="3">Strain 318</strain>
    </source>
</reference>
<gene>
    <name evidence="2" type="ORF">Strain138_002098</name>
    <name evidence="3" type="ORF">Strain318_002097</name>
</gene>
<evidence type="ECO:0000256" key="1">
    <source>
        <dbReference type="SAM" id="SignalP"/>
    </source>
</evidence>
<dbReference type="EMBL" id="CP130612">
    <property type="protein sequence ID" value="WKW12788.1"/>
    <property type="molecule type" value="Genomic_DNA"/>
</dbReference>
<evidence type="ECO:0000313" key="2">
    <source>
        <dbReference type="EMBL" id="WKW12788.1"/>
    </source>
</evidence>
<dbReference type="KEGG" id="pspc:Strain318_002097"/>
<accession>A0AA49K1C5</accession>
<keyword evidence="1" id="KW-0732">Signal</keyword>
<dbReference type="RefSeq" id="WP_367885664.1">
    <property type="nucleotide sequence ID" value="NZ_CP130612.1"/>
</dbReference>
<feature type="signal peptide" evidence="1">
    <location>
        <begin position="1"/>
        <end position="22"/>
    </location>
</feature>
<dbReference type="AlphaFoldDB" id="A0AA49K1C5"/>
<proteinExistence type="predicted"/>
<evidence type="ECO:0008006" key="5">
    <source>
        <dbReference type="Google" id="ProtNLM"/>
    </source>
</evidence>
<feature type="chain" id="PRO_5041227888" description="Haemolysin activator HlyB C-terminal domain-containing protein" evidence="1">
    <location>
        <begin position="23"/>
        <end position="695"/>
    </location>
</feature>
<evidence type="ECO:0000313" key="3">
    <source>
        <dbReference type="EMBL" id="WKW15695.1"/>
    </source>
</evidence>
<dbReference type="Proteomes" id="UP001229955">
    <property type="component" value="Chromosome"/>
</dbReference>
<organism evidence="3 4">
    <name type="scientific">Pseudogemmatithrix spongiicola</name>
    <dbReference type="NCBI Taxonomy" id="3062599"/>
    <lineage>
        <taxon>Bacteria</taxon>
        <taxon>Pseudomonadati</taxon>
        <taxon>Gemmatimonadota</taxon>
        <taxon>Gemmatimonadia</taxon>
        <taxon>Gemmatimonadales</taxon>
        <taxon>Gemmatimonadaceae</taxon>
        <taxon>Pseudogemmatithrix</taxon>
    </lineage>
</organism>
<sequence>MRILCAAAAASALLVTCTATLAAQERWNDDRSMALVQAATARRSLQLADTALRDYTAQALGTVTFLAQFGDGAFSRPIVVKSDQLALEVYWGAPDRSKQRIVGRRDTLLLPSDMQYHRDHLGIIQNNFPDIIRLGEGDEVLDVVHPLSPAGPGTYDYALRDSLAIRGGGVSVDVMMLSVRPKDPRRPAAVGAVYLDRATGSVVRMTFSFTRAALRDRQLEDVSVILENGLVDGRFWLPRRQEIEIRRSASWMDFPAKGIIRGRWEVCCITTNQSLASPVFRGPEIVEAGPPEQLRQHPAFTGEVLDALPEDVRALDADEVRAVQDEARRLVQESALRRVRSSNLMARRVSDFVRSDRVEGLALGAGLSQRLGLGVSAAALGRYGFADHRWKGQGSLEWRRASGLALRATGYDDWRQLGEVPEGSGIRNAIGAQEFGSDWTQPIGAVGGALRLHWAPPDRTHWFVETSRRDERALVPRASPARGRFEPTVPALALTRETVGLGVARAGALAQGPQAIASGDADWRVEALLEASRWETADATSAGENLRWRLDAEAGWRVGSARLRMRTIAAGLSGGVVPAQDLVRLGGPVSGPGYAFHRFAARRGLSQRVEWHMRIPFIPLNLGRFGRVPATLVLAPYAHGVWVDGEASGAQGWYPAVGLGGIGLFDTVRLDVARGLRAGTWTFSLDVTRALWPVL</sequence>
<evidence type="ECO:0000313" key="4">
    <source>
        <dbReference type="Proteomes" id="UP001229955"/>
    </source>
</evidence>
<name>A0AA49K1C5_9BACT</name>